<dbReference type="EMBL" id="CP017599">
    <property type="protein sequence ID" value="AOX01989.1"/>
    <property type="molecule type" value="Genomic_DNA"/>
</dbReference>
<evidence type="ECO:0000313" key="2">
    <source>
        <dbReference type="EMBL" id="AOX01989.1"/>
    </source>
</evidence>
<evidence type="ECO:0000313" key="3">
    <source>
        <dbReference type="Proteomes" id="UP000177870"/>
    </source>
</evidence>
<proteinExistence type="predicted"/>
<protein>
    <submittedName>
        <fullName evidence="2">Uncharacterized protein</fullName>
    </submittedName>
</protein>
<dbReference type="OrthoDB" id="516702at2"/>
<feature type="region of interest" description="Disordered" evidence="1">
    <location>
        <begin position="1"/>
        <end position="30"/>
    </location>
</feature>
<organism evidence="2 3">
    <name type="scientific">Moorena producens PAL-8-15-08-1</name>
    <dbReference type="NCBI Taxonomy" id="1458985"/>
    <lineage>
        <taxon>Bacteria</taxon>
        <taxon>Bacillati</taxon>
        <taxon>Cyanobacteriota</taxon>
        <taxon>Cyanophyceae</taxon>
        <taxon>Coleofasciculales</taxon>
        <taxon>Coleofasciculaceae</taxon>
        <taxon>Moorena</taxon>
    </lineage>
</organism>
<feature type="compositionally biased region" description="Low complexity" evidence="1">
    <location>
        <begin position="7"/>
        <end position="25"/>
    </location>
</feature>
<sequence>MTEDFVPNKNNNPEETTPGNTPQEPSQKKYPVKHILKGSRKAILNTMHTLYALRYAEISEWSPLQPTGIPGEFITMMTKYLIIG</sequence>
<evidence type="ECO:0000256" key="1">
    <source>
        <dbReference type="SAM" id="MobiDB-lite"/>
    </source>
</evidence>
<dbReference type="AlphaFoldDB" id="A0A1D8TWF8"/>
<name>A0A1D8TWF8_9CYAN</name>
<accession>A0A1D8TWF8</accession>
<gene>
    <name evidence="2" type="ORF">BJP34_23435</name>
</gene>
<dbReference type="Proteomes" id="UP000177870">
    <property type="component" value="Chromosome"/>
</dbReference>
<reference evidence="3" key="1">
    <citation type="submission" date="2016-10" db="EMBL/GenBank/DDBJ databases">
        <title>Comparative genomics uncovers the prolific and rare metabolic potential of the cyanobacterial genus Moorea.</title>
        <authorList>
            <person name="Leao T."/>
            <person name="Castelao G."/>
            <person name="Korobeynikov A."/>
            <person name="Monroe E.A."/>
            <person name="Podell S."/>
            <person name="Glukhov E."/>
            <person name="Allen E."/>
            <person name="Gerwick W.H."/>
            <person name="Gerwick L."/>
        </authorList>
    </citation>
    <scope>NUCLEOTIDE SEQUENCE [LARGE SCALE GENOMIC DNA]</scope>
    <source>
        <strain evidence="3">PAL-8-15-08-1</strain>
    </source>
</reference>
<dbReference type="KEGG" id="mpro:BJP34_23435"/>
<dbReference type="RefSeq" id="WP_070394416.1">
    <property type="nucleotide sequence ID" value="NZ_CP017599.1"/>
</dbReference>